<evidence type="ECO:0000256" key="3">
    <source>
        <dbReference type="ARBA" id="ARBA00022989"/>
    </source>
</evidence>
<dbReference type="GO" id="GO:0009507">
    <property type="term" value="C:chloroplast"/>
    <property type="evidence" value="ECO:0007669"/>
    <property type="project" value="TreeGrafter"/>
</dbReference>
<evidence type="ECO:0000256" key="2">
    <source>
        <dbReference type="ARBA" id="ARBA00022692"/>
    </source>
</evidence>
<comment type="subcellular location">
    <subcellularLocation>
        <location evidence="1">Membrane</location>
        <topology evidence="1">Multi-pass membrane protein</topology>
    </subcellularLocation>
</comment>
<gene>
    <name evidence="6" type="ORF">RJ641_021179</name>
</gene>
<dbReference type="Proteomes" id="UP001370490">
    <property type="component" value="Unassembled WGS sequence"/>
</dbReference>
<dbReference type="AlphaFoldDB" id="A0AAN8UNL1"/>
<comment type="caution">
    <text evidence="6">The sequence shown here is derived from an EMBL/GenBank/DDBJ whole genome shotgun (WGS) entry which is preliminary data.</text>
</comment>
<feature type="transmembrane region" description="Helical" evidence="5">
    <location>
        <begin position="391"/>
        <end position="412"/>
    </location>
</feature>
<evidence type="ECO:0000256" key="5">
    <source>
        <dbReference type="SAM" id="Phobius"/>
    </source>
</evidence>
<dbReference type="PANTHER" id="PTHR33514">
    <property type="entry name" value="PROTEIN ABCI12, CHLOROPLASTIC"/>
    <property type="match status" value="1"/>
</dbReference>
<feature type="transmembrane region" description="Helical" evidence="5">
    <location>
        <begin position="323"/>
        <end position="346"/>
    </location>
</feature>
<evidence type="ECO:0000256" key="1">
    <source>
        <dbReference type="ARBA" id="ARBA00004141"/>
    </source>
</evidence>
<dbReference type="EMBL" id="JBAMMX010000026">
    <property type="protein sequence ID" value="KAK6913858.1"/>
    <property type="molecule type" value="Genomic_DNA"/>
</dbReference>
<protein>
    <submittedName>
        <fullName evidence="6">Uncharacterized protein</fullName>
    </submittedName>
</protein>
<feature type="transmembrane region" description="Helical" evidence="5">
    <location>
        <begin position="121"/>
        <end position="141"/>
    </location>
</feature>
<sequence length="416" mass="46431">MTSTTVAFFSLSRITQKTLISPNPKSKPRCTNSNLKPSRHISKYKTHTPTHFIVIKSLSTKFRCSAADNSEGPTWSKWIPGRFVAVDKVLRLIDGATLSPIGQYISFPPTSLHSVDRRIKLVSLSLSLVLSWSLLNLRIWFWCKGVMRRLKGKLNGFNILSHGKAFKQIERKIGVWLLALVFSASKITHHYALWPGSTLGSSVSMDSPQRDVDGYVEYALVAASMKTMWLEASVPSHFNREKEIELLHPLFCYFFFQDQWGEFHCFQDFLFILSRLTADGAPPLVQSRTLPPAKMGLPNVRTSLNGYSYLIMKLGPLQLTRKGLSLASTSACLTFTIAFGAIYVLIDTLESNSLVVGYLHLDKSHLGASLCLATTTPEQLASALQWSLRPLSLVGAPLAEIILTLLLSLRVYQHCV</sequence>
<reference evidence="6 7" key="1">
    <citation type="submission" date="2023-12" db="EMBL/GenBank/DDBJ databases">
        <title>A high-quality genome assembly for Dillenia turbinata (Dilleniales).</title>
        <authorList>
            <person name="Chanderbali A."/>
        </authorList>
    </citation>
    <scope>NUCLEOTIDE SEQUENCE [LARGE SCALE GENOMIC DNA]</scope>
    <source>
        <strain evidence="6">LSX21</strain>
        <tissue evidence="6">Leaf</tissue>
    </source>
</reference>
<accession>A0AAN8UNL1</accession>
<evidence type="ECO:0000313" key="7">
    <source>
        <dbReference type="Proteomes" id="UP001370490"/>
    </source>
</evidence>
<keyword evidence="2 5" id="KW-0812">Transmembrane</keyword>
<evidence type="ECO:0000256" key="4">
    <source>
        <dbReference type="ARBA" id="ARBA00023136"/>
    </source>
</evidence>
<keyword evidence="4 5" id="KW-0472">Membrane</keyword>
<keyword evidence="7" id="KW-1185">Reference proteome</keyword>
<organism evidence="6 7">
    <name type="scientific">Dillenia turbinata</name>
    <dbReference type="NCBI Taxonomy" id="194707"/>
    <lineage>
        <taxon>Eukaryota</taxon>
        <taxon>Viridiplantae</taxon>
        <taxon>Streptophyta</taxon>
        <taxon>Embryophyta</taxon>
        <taxon>Tracheophyta</taxon>
        <taxon>Spermatophyta</taxon>
        <taxon>Magnoliopsida</taxon>
        <taxon>eudicotyledons</taxon>
        <taxon>Gunneridae</taxon>
        <taxon>Pentapetalae</taxon>
        <taxon>Dilleniales</taxon>
        <taxon>Dilleniaceae</taxon>
        <taxon>Dillenia</taxon>
    </lineage>
</organism>
<name>A0AAN8UNL1_9MAGN</name>
<keyword evidence="3 5" id="KW-1133">Transmembrane helix</keyword>
<dbReference type="GO" id="GO:0016020">
    <property type="term" value="C:membrane"/>
    <property type="evidence" value="ECO:0007669"/>
    <property type="project" value="UniProtKB-SubCell"/>
</dbReference>
<dbReference type="PANTHER" id="PTHR33514:SF13">
    <property type="entry name" value="PROTEIN ABCI12, CHLOROPLASTIC"/>
    <property type="match status" value="1"/>
</dbReference>
<evidence type="ECO:0000313" key="6">
    <source>
        <dbReference type="EMBL" id="KAK6913858.1"/>
    </source>
</evidence>
<proteinExistence type="predicted"/>